<dbReference type="SUPFAM" id="SSF88697">
    <property type="entry name" value="PUA domain-like"/>
    <property type="match status" value="1"/>
</dbReference>
<dbReference type="InterPro" id="IPR003111">
    <property type="entry name" value="Lon_prtase_N"/>
</dbReference>
<dbReference type="GeneTree" id="ENSGT00440000033329"/>
<dbReference type="InterPro" id="IPR013083">
    <property type="entry name" value="Znf_RING/FYVE/PHD"/>
</dbReference>
<organism evidence="7 8">
    <name type="scientific">Sphenodon punctatus</name>
    <name type="common">Tuatara</name>
    <name type="synonym">Hatteria punctata</name>
    <dbReference type="NCBI Taxonomy" id="8508"/>
    <lineage>
        <taxon>Eukaryota</taxon>
        <taxon>Metazoa</taxon>
        <taxon>Chordata</taxon>
        <taxon>Craniata</taxon>
        <taxon>Vertebrata</taxon>
        <taxon>Euteleostomi</taxon>
        <taxon>Lepidosauria</taxon>
        <taxon>Sphenodontia</taxon>
        <taxon>Sphenodontidae</taxon>
        <taxon>Sphenodon</taxon>
    </lineage>
</organism>
<keyword evidence="1" id="KW-0479">Metal-binding</keyword>
<dbReference type="Gene3D" id="2.30.130.40">
    <property type="entry name" value="LON domain-like"/>
    <property type="match status" value="1"/>
</dbReference>
<reference evidence="7" key="1">
    <citation type="submission" date="2025-08" db="UniProtKB">
        <authorList>
            <consortium name="Ensembl"/>
        </authorList>
    </citation>
    <scope>IDENTIFICATION</scope>
</reference>
<evidence type="ECO:0000256" key="3">
    <source>
        <dbReference type="ARBA" id="ARBA00022833"/>
    </source>
</evidence>
<dbReference type="Proteomes" id="UP000694392">
    <property type="component" value="Unplaced"/>
</dbReference>
<name>A0A8D0G482_SPHPU</name>
<evidence type="ECO:0000313" key="7">
    <source>
        <dbReference type="Ensembl" id="ENSSPUP00000000030.1"/>
    </source>
</evidence>
<dbReference type="SUPFAM" id="SSF57850">
    <property type="entry name" value="RING/U-box"/>
    <property type="match status" value="1"/>
</dbReference>
<dbReference type="Pfam" id="PF02190">
    <property type="entry name" value="LON_substr_bdg"/>
    <property type="match status" value="1"/>
</dbReference>
<dbReference type="Gene3D" id="3.30.40.10">
    <property type="entry name" value="Zinc/RING finger domain, C3HC4 (zinc finger)"/>
    <property type="match status" value="1"/>
</dbReference>
<dbReference type="Ensembl" id="ENSSPUT00000000032.1">
    <property type="protein sequence ID" value="ENSSPUP00000000030.1"/>
    <property type="gene ID" value="ENSSPUG00000000056.1"/>
</dbReference>
<dbReference type="PANTHER" id="PTHR23327">
    <property type="entry name" value="RING FINGER PROTEIN 127"/>
    <property type="match status" value="1"/>
</dbReference>
<sequence>MRLFFQPVTTPCGHTFCKHCLERCLDHSPQCPLCKESLREYLARRKYNITKLLEELIAKYLPEELSERKRIHDEETAEISNLTKNVPVFVCTVAYPTVPCPLHVFEPRYRLMIRRSMETGTKQFGMCISDPQTSFADYGCMLHIRNVHFLPDGRSVVDTIGGKRFRVLQKGMKDGYCTADINYLEDVKVVDENELKKLKELHDSVYHQACSWFQSLRDKFRSQILQHFGPMPEREENIQATPNGPAWCWWLLAVLPVDPRYQLSVLSMMSLKERLIKIQHILTYFSRDQSK</sequence>
<keyword evidence="3" id="KW-0862">Zinc</keyword>
<keyword evidence="8" id="KW-1185">Reference proteome</keyword>
<dbReference type="InterPro" id="IPR015947">
    <property type="entry name" value="PUA-like_sf"/>
</dbReference>
<evidence type="ECO:0000313" key="8">
    <source>
        <dbReference type="Proteomes" id="UP000694392"/>
    </source>
</evidence>
<reference evidence="7" key="2">
    <citation type="submission" date="2025-09" db="UniProtKB">
        <authorList>
            <consortium name="Ensembl"/>
        </authorList>
    </citation>
    <scope>IDENTIFICATION</scope>
</reference>
<dbReference type="SMART" id="SM00464">
    <property type="entry name" value="LON"/>
    <property type="match status" value="1"/>
</dbReference>
<dbReference type="GO" id="GO:0061630">
    <property type="term" value="F:ubiquitin protein ligase activity"/>
    <property type="evidence" value="ECO:0007669"/>
    <property type="project" value="TreeGrafter"/>
</dbReference>
<feature type="domain" description="Lon N-terminal" evidence="6">
    <location>
        <begin position="76"/>
        <end position="286"/>
    </location>
</feature>
<protein>
    <submittedName>
        <fullName evidence="7">LON peptidase N-terminal domain and ring finger 1</fullName>
    </submittedName>
</protein>
<dbReference type="InterPro" id="IPR046336">
    <property type="entry name" value="Lon_prtase_N_sf"/>
</dbReference>
<proteinExistence type="predicted"/>
<dbReference type="PROSITE" id="PS50089">
    <property type="entry name" value="ZF_RING_2"/>
    <property type="match status" value="1"/>
</dbReference>
<dbReference type="AlphaFoldDB" id="A0A8D0G482"/>
<evidence type="ECO:0000259" key="5">
    <source>
        <dbReference type="PROSITE" id="PS50089"/>
    </source>
</evidence>
<accession>A0A8D0G482</accession>
<dbReference type="PROSITE" id="PS00518">
    <property type="entry name" value="ZF_RING_1"/>
    <property type="match status" value="1"/>
</dbReference>
<feature type="domain" description="RING-type" evidence="5">
    <location>
        <begin position="8"/>
        <end position="35"/>
    </location>
</feature>
<dbReference type="Pfam" id="PF13923">
    <property type="entry name" value="zf-C3HC4_2"/>
    <property type="match status" value="1"/>
</dbReference>
<dbReference type="CDD" id="cd16514">
    <property type="entry name" value="RING-HC_LONFs_rpt2"/>
    <property type="match status" value="1"/>
</dbReference>
<evidence type="ECO:0000256" key="1">
    <source>
        <dbReference type="ARBA" id="ARBA00022723"/>
    </source>
</evidence>
<gene>
    <name evidence="7" type="primary">LONRF1</name>
</gene>
<keyword evidence="2 4" id="KW-0863">Zinc-finger</keyword>
<evidence type="ECO:0000256" key="4">
    <source>
        <dbReference type="PROSITE-ProRule" id="PRU00175"/>
    </source>
</evidence>
<dbReference type="OMA" id="SSEVCMF"/>
<dbReference type="PROSITE" id="PS51787">
    <property type="entry name" value="LON_N"/>
    <property type="match status" value="1"/>
</dbReference>
<dbReference type="FunFam" id="2.30.130.40:FF:000005">
    <property type="entry name" value="LON peptidase N-terminal domain and ring finger 1"/>
    <property type="match status" value="1"/>
</dbReference>
<dbReference type="GO" id="GO:0008270">
    <property type="term" value="F:zinc ion binding"/>
    <property type="evidence" value="ECO:0007669"/>
    <property type="project" value="UniProtKB-KW"/>
</dbReference>
<dbReference type="InterPro" id="IPR001841">
    <property type="entry name" value="Znf_RING"/>
</dbReference>
<dbReference type="InterPro" id="IPR017907">
    <property type="entry name" value="Znf_RING_CS"/>
</dbReference>
<evidence type="ECO:0000259" key="6">
    <source>
        <dbReference type="PROSITE" id="PS51787"/>
    </source>
</evidence>
<dbReference type="PANTHER" id="PTHR23327:SF4">
    <property type="entry name" value="LON PEPTIDASE N-TERMINAL DOMAIN AND RING FINGER PROTEIN 1"/>
    <property type="match status" value="1"/>
</dbReference>
<evidence type="ECO:0000256" key="2">
    <source>
        <dbReference type="ARBA" id="ARBA00022771"/>
    </source>
</evidence>